<name>A0A2A9MCR2_BESBE</name>
<dbReference type="STRING" id="94643.A0A2A9MCR2"/>
<keyword evidence="1" id="KW-0472">Membrane</keyword>
<dbReference type="EMBL" id="NWUJ01000008">
    <property type="protein sequence ID" value="PFH33726.1"/>
    <property type="molecule type" value="Genomic_DNA"/>
</dbReference>
<accession>A0A2A9MCR2</accession>
<sequence length="1958" mass="222633">METKTSPRLGKWVVCLLAFMILHHGAFSTFSESKSLQVIKRHHNFSELEVSDATSDWKNGGNEISFTQTYREGEIWFGLLHFEYVINASTTMSLAFKSMAQYIYTAPFLTSLFSSNAWLKYSTLDFVDKQALVRKLAKIAKATSVVSQEATANRVAEVFADLLLKRVTTRFSRRFGAGRRQYRQMRAELIELIRGTTAPTDAAEVVLGNNTQTMFTWVDSLKKNPFATVKNVVAHAFENGLRGFSGMLEWEVNQGCFAVSQQARNVLPFTNLFPGGILGRIMQKMMRSYVIFFHPVLANFKGLLSLFLGVLCKVRLPQLINAIFSAIFRAKRRVGRFLNKFISKVIGLRKDITGQLLLEDMVKGWGAVMITLLFQLHAVNIDSITRRGENVESALPAGPGVWALADGLFLGVKDFAQVFKDYVQRYLHLSISIYTYCMEERPAYFSEAELADFYNGENPQVPARERLLRWCEKNRGYLAELERNHVGMTENFVAHMVKTLKMDFKYFEGYLSNIMSMFYEYTFSILESDIVSAINANQGRVSYQVELEAVLRRRQQATPPPRDADMPRAMFRKPWMKVAVRELAHGFFHAAAGLSLHSLLGGQDAGDQAVIEKSFNRLLDGAKLIRSSLSTILGRFLNSQAIIVRAQEQTTRMRMFEFINTCQNPDDPNHRDACGMNVTTHIDEVKFVSKSLLSLNIGIVTDSRDLLLSEFLQTDQTKKIVDPTVVFAQWEAWLRQKGYRPDGKGKEYLLYAEQIDERGKSMAFSDTLSKTMQDRLRFTRFDQEDAASLRLFDVNGRSVIFTPKNSQQMFDRLRQIHPDPLDAPAVFEVIELNEGVLRFSQNPGIPFEGALNYVDDRKELRSIHQDPLAIKELLVSQLMSIKSRLSAEMTATLMMVLHRYTPSFHRHSFSTFLQYMTPKMFFDALLALADSYEQQAETGVQLERRLYSFPVSFQTFKEVVFNSMNTMVLRMHSLDTADTLSIFVVGLIHYAYQKIQKNRTGKTLVMNHFQRGLLHIMQTIQADTFREKFPECGFLLEDNAEIDDVVGLKCALFRFLKLRSLRLPERDVAPGEEVSQMTLPMVRAYLNGAVEYLDRQRTTQTSWAQFLNYKSLHETSDLYKETAGAYNYEELERLIKTEPVVDMEVLTQLRSMMDPSLGSIIPPRGTEGTANVLRNILDNMKNLSSGMRHKLRKAMGQLKGRVLSIAGHSSVPKALRFVNVINGNHFFGALEHGEFRAFPDTQMPPEDFLKAADLAVYGRTLLVLESVPLYLEHPKQMSDIVSQMRVIPFVSPECQELFSEIEAMVRQMSHEDVRAAAGWLLSFNIGKGLTGSTVALALLALAGVPSANSQVSHQEKVGILKVMDADTLRFIKKILVMPTVFRHMAAIPDEQAKELFRFSPKASLMAVYRAAVKYLPLRESVTVVDAIANIIDSRIPQLVQMQLGRVEELPGETLQEAICRTLIDGIRNELGVSLEEALKYWSRSQIMLDKRLPAACILMINLKVMREKRQHETTVRALIDAMYYNGTPLMEYLNFIANKGANEYERHKQLERIGPVMSMLHVAAVSGSLQLDAAFVGYNGETEILTFHSRRTTRVPETPILNACLQATAKIMNPKEPKPELFQLNLSSYFFAEWLRFLEPSRLQAYAEAYRTAGGFQDISYDTLRNLSSVYSYYDLGDYAYSLRQRSLYPPAEIVKQASFSLASGDKTIDGYGMAMLMNDLAERVKKAKISCYEEALNDYAEYTQKSRMAQEMTKIDCVHSRLMDLGSLGFSAASLTAEQTTRIIDSLDNVMAAKCEEMYTALTGSTVDVHKLKEQAWTYLTLPHISMNNSSRLRSVATMLHGLVLDIVAKRPWNQVSDRIAEERARQVWERVGDISHRTPVYSSQERPYLFNPYGIVMDFLLYVKTNKVQKFRLPKLLLLKRARILVKLPFMKRMTPPGLVDYKETAADLKDAFFAP</sequence>
<keyword evidence="1" id="KW-0812">Transmembrane</keyword>
<organism evidence="2 3">
    <name type="scientific">Besnoitia besnoiti</name>
    <name type="common">Apicomplexan protozoan</name>
    <dbReference type="NCBI Taxonomy" id="94643"/>
    <lineage>
        <taxon>Eukaryota</taxon>
        <taxon>Sar</taxon>
        <taxon>Alveolata</taxon>
        <taxon>Apicomplexa</taxon>
        <taxon>Conoidasida</taxon>
        <taxon>Coccidia</taxon>
        <taxon>Eucoccidiorida</taxon>
        <taxon>Eimeriorina</taxon>
        <taxon>Sarcocystidae</taxon>
        <taxon>Besnoitia</taxon>
    </lineage>
</organism>
<proteinExistence type="predicted"/>
<evidence type="ECO:0000313" key="2">
    <source>
        <dbReference type="EMBL" id="PFH33726.1"/>
    </source>
</evidence>
<feature type="transmembrane region" description="Helical" evidence="1">
    <location>
        <begin position="289"/>
        <end position="311"/>
    </location>
</feature>
<evidence type="ECO:0000313" key="3">
    <source>
        <dbReference type="Proteomes" id="UP000224006"/>
    </source>
</evidence>
<comment type="caution">
    <text evidence="2">The sequence shown here is derived from an EMBL/GenBank/DDBJ whole genome shotgun (WGS) entry which is preliminary data.</text>
</comment>
<dbReference type="OrthoDB" id="371154at2759"/>
<dbReference type="KEGG" id="bbes:BESB_079420"/>
<dbReference type="Proteomes" id="UP000224006">
    <property type="component" value="Chromosome VII"/>
</dbReference>
<dbReference type="RefSeq" id="XP_029217735.1">
    <property type="nucleotide sequence ID" value="XM_029366304.1"/>
</dbReference>
<dbReference type="GeneID" id="40312869"/>
<protein>
    <submittedName>
        <fullName evidence="2">Rhoptry neck protein RON3</fullName>
    </submittedName>
</protein>
<gene>
    <name evidence="2" type="ORF">BESB_079420</name>
</gene>
<keyword evidence="3" id="KW-1185">Reference proteome</keyword>
<feature type="transmembrane region" description="Helical" evidence="1">
    <location>
        <begin position="12"/>
        <end position="30"/>
    </location>
</feature>
<dbReference type="VEuPathDB" id="ToxoDB:BESB_079420"/>
<feature type="transmembrane region" description="Helical" evidence="1">
    <location>
        <begin position="99"/>
        <end position="119"/>
    </location>
</feature>
<keyword evidence="1" id="KW-1133">Transmembrane helix</keyword>
<evidence type="ECO:0000256" key="1">
    <source>
        <dbReference type="SAM" id="Phobius"/>
    </source>
</evidence>
<reference evidence="2 3" key="1">
    <citation type="submission" date="2017-09" db="EMBL/GenBank/DDBJ databases">
        <title>Genome sequencing of Besnoitia besnoiti strain Bb-Ger1.</title>
        <authorList>
            <person name="Schares G."/>
            <person name="Venepally P."/>
            <person name="Lorenzi H.A."/>
        </authorList>
    </citation>
    <scope>NUCLEOTIDE SEQUENCE [LARGE SCALE GENOMIC DNA]</scope>
    <source>
        <strain evidence="2 3">Bb-Ger1</strain>
    </source>
</reference>